<keyword evidence="1" id="KW-0812">Transmembrane</keyword>
<name>A0A8H4RCQ3_9HELO</name>
<evidence type="ECO:0000313" key="3">
    <source>
        <dbReference type="Proteomes" id="UP000566819"/>
    </source>
</evidence>
<organism evidence="2 3">
    <name type="scientific">Cudoniella acicularis</name>
    <dbReference type="NCBI Taxonomy" id="354080"/>
    <lineage>
        <taxon>Eukaryota</taxon>
        <taxon>Fungi</taxon>
        <taxon>Dikarya</taxon>
        <taxon>Ascomycota</taxon>
        <taxon>Pezizomycotina</taxon>
        <taxon>Leotiomycetes</taxon>
        <taxon>Helotiales</taxon>
        <taxon>Tricladiaceae</taxon>
        <taxon>Cudoniella</taxon>
    </lineage>
</organism>
<evidence type="ECO:0000256" key="1">
    <source>
        <dbReference type="SAM" id="Phobius"/>
    </source>
</evidence>
<sequence length="417" mass="46141">MKIADPSRLNELMSKRQQLNDRITWLSKIINQGKMSEVPEHEARIERRTVSAFLHFFRRPREIKTFFRDLYAGTSAYYRAQDVVDLERGELIELISYARKMSIKMSVSSLFLGLLVSLALIRSCHAAEPWTPDNFNWSSLKVAPSDQWNGLYLNLTETPQPLTPEHAALFKTAVPGTLGEHPVLFVSFTIGLAWQAINVAVAAGSIATAIQGCVTTDGSAGSVAGCVFGIAGTVLSIGFAFKAAQSAGWFARAANTWDQSGLELIALDVLSKRAQLEMQDFHEALIADVLRRSFGELEFLGYVSKSHRLAGRDDEHMNPVAPIYRIQHPRHGKMDIASRDHINGTRFTISYANHGLAKRQSFQHERLSDHLMEARFDTGASEADPANPSFDAAGGYQQIENEIACFAGALGRLLGDF</sequence>
<reference evidence="2 3" key="1">
    <citation type="submission" date="2020-03" db="EMBL/GenBank/DDBJ databases">
        <title>Draft Genome Sequence of Cudoniella acicularis.</title>
        <authorList>
            <person name="Buettner E."/>
            <person name="Kellner H."/>
        </authorList>
    </citation>
    <scope>NUCLEOTIDE SEQUENCE [LARGE SCALE GENOMIC DNA]</scope>
    <source>
        <strain evidence="2 3">DSM 108380</strain>
    </source>
</reference>
<dbReference type="Proteomes" id="UP000566819">
    <property type="component" value="Unassembled WGS sequence"/>
</dbReference>
<keyword evidence="3" id="KW-1185">Reference proteome</keyword>
<protein>
    <submittedName>
        <fullName evidence="2">Uncharacterized protein</fullName>
    </submittedName>
</protein>
<gene>
    <name evidence="2" type="ORF">G7Y89_g11734</name>
</gene>
<dbReference type="OrthoDB" id="2820380at2759"/>
<comment type="caution">
    <text evidence="2">The sequence shown here is derived from an EMBL/GenBank/DDBJ whole genome shotgun (WGS) entry which is preliminary data.</text>
</comment>
<evidence type="ECO:0000313" key="2">
    <source>
        <dbReference type="EMBL" id="KAF4626425.1"/>
    </source>
</evidence>
<keyword evidence="1" id="KW-0472">Membrane</keyword>
<feature type="transmembrane region" description="Helical" evidence="1">
    <location>
        <begin position="103"/>
        <end position="121"/>
    </location>
</feature>
<proteinExistence type="predicted"/>
<keyword evidence="1" id="KW-1133">Transmembrane helix</keyword>
<dbReference type="EMBL" id="JAAMPI010001155">
    <property type="protein sequence ID" value="KAF4626425.1"/>
    <property type="molecule type" value="Genomic_DNA"/>
</dbReference>
<dbReference type="AlphaFoldDB" id="A0A8H4RCQ3"/>
<accession>A0A8H4RCQ3</accession>